<keyword evidence="2" id="KW-0472">Membrane</keyword>
<dbReference type="OrthoDB" id="6509908at2759"/>
<keyword evidence="4" id="KW-1185">Reference proteome</keyword>
<dbReference type="InterPro" id="IPR050327">
    <property type="entry name" value="Proton-linked_MCT"/>
</dbReference>
<dbReference type="PANTHER" id="PTHR11360:SF252">
    <property type="entry name" value="MAJOR FACILITATOR SUPERFAMILY (MFS) PROFILE DOMAIN-CONTAINING PROTEIN-RELATED"/>
    <property type="match status" value="1"/>
</dbReference>
<feature type="transmembrane region" description="Helical" evidence="2">
    <location>
        <begin position="36"/>
        <end position="59"/>
    </location>
</feature>
<sequence length="253" mass="27059">MPSSVDDESIPTSPSALTGMPDPDSMPPVPDDGLKAWLSVFAGFCVFLITWGITSSYGAFQSYYTTTLLLKESSSALSWIRSVQSFLLIIVGIIAGLPFDMGYLMHLKYLGGALATLGLFMLSLSKEHYQVMLSQDVCYGLGSGLIIERAANYTVDSIFWGIISGVLMTAPAAALAHPAIIPFMNVIGIRLGMSWSAAAMRVLVSTPIAGALVDVKTDKFLNAHIFSGNIMAVGVGYLAYPVVVVLRHEKAPQ</sequence>
<keyword evidence="2" id="KW-1133">Transmembrane helix</keyword>
<evidence type="ECO:0000313" key="3">
    <source>
        <dbReference type="EMBL" id="KAB8298317.1"/>
    </source>
</evidence>
<accession>A0A5N6K7N4</accession>
<evidence type="ECO:0008006" key="5">
    <source>
        <dbReference type="Google" id="ProtNLM"/>
    </source>
</evidence>
<reference evidence="3 4" key="1">
    <citation type="submission" date="2019-06" db="EMBL/GenBank/DDBJ databases">
        <title>Genome Sequence of the Brown Rot Fungal Pathogen Monilinia laxa.</title>
        <authorList>
            <person name="De Miccolis Angelini R.M."/>
            <person name="Landi L."/>
            <person name="Abate D."/>
            <person name="Pollastro S."/>
            <person name="Romanazzi G."/>
            <person name="Faretra F."/>
        </authorList>
    </citation>
    <scope>NUCLEOTIDE SEQUENCE [LARGE SCALE GENOMIC DNA]</scope>
    <source>
        <strain evidence="3 4">Mlax316</strain>
    </source>
</reference>
<organism evidence="3 4">
    <name type="scientific">Monilinia laxa</name>
    <name type="common">Brown rot fungus</name>
    <name type="synonym">Sclerotinia laxa</name>
    <dbReference type="NCBI Taxonomy" id="61186"/>
    <lineage>
        <taxon>Eukaryota</taxon>
        <taxon>Fungi</taxon>
        <taxon>Dikarya</taxon>
        <taxon>Ascomycota</taxon>
        <taxon>Pezizomycotina</taxon>
        <taxon>Leotiomycetes</taxon>
        <taxon>Helotiales</taxon>
        <taxon>Sclerotiniaceae</taxon>
        <taxon>Monilinia</taxon>
    </lineage>
</organism>
<proteinExistence type="predicted"/>
<dbReference type="AlphaFoldDB" id="A0A5N6K7N4"/>
<dbReference type="PANTHER" id="PTHR11360">
    <property type="entry name" value="MONOCARBOXYLATE TRANSPORTER"/>
    <property type="match status" value="1"/>
</dbReference>
<feature type="transmembrane region" description="Helical" evidence="2">
    <location>
        <begin position="225"/>
        <end position="246"/>
    </location>
</feature>
<dbReference type="SUPFAM" id="SSF103473">
    <property type="entry name" value="MFS general substrate transporter"/>
    <property type="match status" value="1"/>
</dbReference>
<feature type="transmembrane region" description="Helical" evidence="2">
    <location>
        <begin position="193"/>
        <end position="213"/>
    </location>
</feature>
<evidence type="ECO:0000256" key="2">
    <source>
        <dbReference type="SAM" id="Phobius"/>
    </source>
</evidence>
<name>A0A5N6K7N4_MONLA</name>
<comment type="caution">
    <text evidence="3">The sequence shown here is derived from an EMBL/GenBank/DDBJ whole genome shotgun (WGS) entry which is preliminary data.</text>
</comment>
<evidence type="ECO:0000256" key="1">
    <source>
        <dbReference type="SAM" id="MobiDB-lite"/>
    </source>
</evidence>
<feature type="transmembrane region" description="Helical" evidence="2">
    <location>
        <begin position="106"/>
        <end position="124"/>
    </location>
</feature>
<feature type="transmembrane region" description="Helical" evidence="2">
    <location>
        <begin position="79"/>
        <end position="99"/>
    </location>
</feature>
<dbReference type="InterPro" id="IPR036259">
    <property type="entry name" value="MFS_trans_sf"/>
</dbReference>
<dbReference type="EMBL" id="VIGI01000007">
    <property type="protein sequence ID" value="KAB8298317.1"/>
    <property type="molecule type" value="Genomic_DNA"/>
</dbReference>
<feature type="transmembrane region" description="Helical" evidence="2">
    <location>
        <begin position="158"/>
        <end position="181"/>
    </location>
</feature>
<gene>
    <name evidence="3" type="ORF">EYC80_002045</name>
</gene>
<keyword evidence="2" id="KW-0812">Transmembrane</keyword>
<feature type="region of interest" description="Disordered" evidence="1">
    <location>
        <begin position="1"/>
        <end position="24"/>
    </location>
</feature>
<evidence type="ECO:0000313" key="4">
    <source>
        <dbReference type="Proteomes" id="UP000326757"/>
    </source>
</evidence>
<protein>
    <recommendedName>
        <fullName evidence="5">Major facilitator superfamily (MFS) profile domain-containing protein</fullName>
    </recommendedName>
</protein>
<dbReference type="Proteomes" id="UP000326757">
    <property type="component" value="Unassembled WGS sequence"/>
</dbReference>